<feature type="domain" description="Kazal-like" evidence="2">
    <location>
        <begin position="41"/>
        <end position="77"/>
    </location>
</feature>
<proteinExistence type="predicted"/>
<dbReference type="SMART" id="SM00280">
    <property type="entry name" value="KAZAL"/>
    <property type="match status" value="1"/>
</dbReference>
<gene>
    <name evidence="3" type="ORF">H8S84_12095</name>
</gene>
<reference evidence="3" key="1">
    <citation type="submission" date="2020-08" db="EMBL/GenBank/DDBJ databases">
        <title>Pontibacter sp. SD6 16S ribosomal RNA gene Genome sequencing and assembly.</title>
        <authorList>
            <person name="Kang M."/>
        </authorList>
    </citation>
    <scope>NUCLEOTIDE SEQUENCE</scope>
    <source>
        <strain evidence="3">SD6</strain>
    </source>
</reference>
<evidence type="ECO:0000259" key="2">
    <source>
        <dbReference type="PROSITE" id="PS51465"/>
    </source>
</evidence>
<protein>
    <submittedName>
        <fullName evidence="3">Kazal domain protein</fullName>
    </submittedName>
</protein>
<dbReference type="AlphaFoldDB" id="A0A923SJ67"/>
<dbReference type="Proteomes" id="UP000603640">
    <property type="component" value="Unassembled WGS sequence"/>
</dbReference>
<keyword evidence="4" id="KW-1185">Reference proteome</keyword>
<organism evidence="3 4">
    <name type="scientific">Pontibacter cellulosilyticus</name>
    <dbReference type="NCBI Taxonomy" id="1720253"/>
    <lineage>
        <taxon>Bacteria</taxon>
        <taxon>Pseudomonadati</taxon>
        <taxon>Bacteroidota</taxon>
        <taxon>Cytophagia</taxon>
        <taxon>Cytophagales</taxon>
        <taxon>Hymenobacteraceae</taxon>
        <taxon>Pontibacter</taxon>
    </lineage>
</organism>
<dbReference type="PROSITE" id="PS51465">
    <property type="entry name" value="KAZAL_2"/>
    <property type="match status" value="1"/>
</dbReference>
<dbReference type="SUPFAM" id="SSF100895">
    <property type="entry name" value="Kazal-type serine protease inhibitors"/>
    <property type="match status" value="1"/>
</dbReference>
<keyword evidence="1" id="KW-0732">Signal</keyword>
<dbReference type="Pfam" id="PF00050">
    <property type="entry name" value="Kazal_1"/>
    <property type="match status" value="1"/>
</dbReference>
<evidence type="ECO:0000313" key="4">
    <source>
        <dbReference type="Proteomes" id="UP000603640"/>
    </source>
</evidence>
<evidence type="ECO:0000256" key="1">
    <source>
        <dbReference type="SAM" id="SignalP"/>
    </source>
</evidence>
<comment type="caution">
    <text evidence="3">The sequence shown here is derived from an EMBL/GenBank/DDBJ whole genome shotgun (WGS) entry which is preliminary data.</text>
</comment>
<feature type="chain" id="PRO_5037365280" evidence="1">
    <location>
        <begin position="21"/>
        <end position="79"/>
    </location>
</feature>
<sequence length="79" mass="8427">MKKIFALLPLAALLMSNACTKTGQNGAACIDESKINPEQICTMQYDPVCGCDGKTYGNSCEADRAGVTSYTKGECPEKK</sequence>
<evidence type="ECO:0000313" key="3">
    <source>
        <dbReference type="EMBL" id="MBC5993579.1"/>
    </source>
</evidence>
<dbReference type="InterPro" id="IPR036058">
    <property type="entry name" value="Kazal_dom_sf"/>
</dbReference>
<feature type="signal peptide" evidence="1">
    <location>
        <begin position="1"/>
        <end position="20"/>
    </location>
</feature>
<name>A0A923SJ67_9BACT</name>
<dbReference type="Gene3D" id="3.30.60.30">
    <property type="match status" value="1"/>
</dbReference>
<accession>A0A923SJ67</accession>
<dbReference type="InterPro" id="IPR002350">
    <property type="entry name" value="Kazal_dom"/>
</dbReference>
<dbReference type="EMBL" id="JACRVF010000003">
    <property type="protein sequence ID" value="MBC5993579.1"/>
    <property type="molecule type" value="Genomic_DNA"/>
</dbReference>
<dbReference type="CDD" id="cd00104">
    <property type="entry name" value="KAZAL_FS"/>
    <property type="match status" value="1"/>
</dbReference>